<name>Q2SGG1_HAHCH</name>
<keyword evidence="2" id="KW-1185">Reference proteome</keyword>
<dbReference type="EMBL" id="CP000155">
    <property type="protein sequence ID" value="ABC30263.1"/>
    <property type="molecule type" value="Genomic_DNA"/>
</dbReference>
<dbReference type="KEGG" id="hch:HCH_03518"/>
<reference evidence="1 2" key="1">
    <citation type="journal article" date="2005" name="Nucleic Acids Res.">
        <title>Genomic blueprint of Hahella chejuensis, a marine microbe producing an algicidal agent.</title>
        <authorList>
            <person name="Jeong H."/>
            <person name="Yim J.H."/>
            <person name="Lee C."/>
            <person name="Choi S.-H."/>
            <person name="Park Y.K."/>
            <person name="Yoon S.H."/>
            <person name="Hur C.-G."/>
            <person name="Kang H.-Y."/>
            <person name="Kim D."/>
            <person name="Lee H.H."/>
            <person name="Park K.H."/>
            <person name="Park S.-H."/>
            <person name="Park H.-S."/>
            <person name="Lee H.K."/>
            <person name="Oh T.K."/>
            <person name="Kim J.F."/>
        </authorList>
    </citation>
    <scope>NUCLEOTIDE SEQUENCE [LARGE SCALE GENOMIC DNA]</scope>
    <source>
        <strain evidence="1 2">KCTC 2396</strain>
    </source>
</reference>
<dbReference type="RefSeq" id="WP_011397331.1">
    <property type="nucleotide sequence ID" value="NC_007645.1"/>
</dbReference>
<dbReference type="STRING" id="349521.HCH_03518"/>
<sequence>MEIVSAWLLYHRASMDPFSPMNLDGSEYMVGVGVVPATSMREALDLFDKYLAESKMTLMDLWKCEQYKGPIGIGGPIHEPSLNEPELGVTASQALENDCIYYVGGISSEALEYGEELGHEEG</sequence>
<dbReference type="Proteomes" id="UP000000238">
    <property type="component" value="Chromosome"/>
</dbReference>
<evidence type="ECO:0000313" key="2">
    <source>
        <dbReference type="Proteomes" id="UP000000238"/>
    </source>
</evidence>
<dbReference type="HOGENOM" id="CLU_2142388_0_0_6"/>
<gene>
    <name evidence="1" type="ordered locus">HCH_03518</name>
</gene>
<dbReference type="OrthoDB" id="5705540at2"/>
<organism evidence="1 2">
    <name type="scientific">Hahella chejuensis (strain KCTC 2396)</name>
    <dbReference type="NCBI Taxonomy" id="349521"/>
    <lineage>
        <taxon>Bacteria</taxon>
        <taxon>Pseudomonadati</taxon>
        <taxon>Pseudomonadota</taxon>
        <taxon>Gammaproteobacteria</taxon>
        <taxon>Oceanospirillales</taxon>
        <taxon>Hahellaceae</taxon>
        <taxon>Hahella</taxon>
    </lineage>
</organism>
<protein>
    <submittedName>
        <fullName evidence="1">Uncharacterized protein</fullName>
    </submittedName>
</protein>
<evidence type="ECO:0000313" key="1">
    <source>
        <dbReference type="EMBL" id="ABC30263.1"/>
    </source>
</evidence>
<proteinExistence type="predicted"/>
<accession>Q2SGG1</accession>
<dbReference type="AlphaFoldDB" id="Q2SGG1"/>